<name>A0A4Q2UMX8_9BACT</name>
<keyword evidence="2" id="KW-1185">Reference proteome</keyword>
<comment type="caution">
    <text evidence="1">The sequence shown here is derived from an EMBL/GenBank/DDBJ whole genome shotgun (WGS) entry which is preliminary data.</text>
</comment>
<accession>A0A4Q2UMX8</accession>
<organism evidence="1 2">
    <name type="scientific">Spirosoma sordidisoli</name>
    <dbReference type="NCBI Taxonomy" id="2502893"/>
    <lineage>
        <taxon>Bacteria</taxon>
        <taxon>Pseudomonadati</taxon>
        <taxon>Bacteroidota</taxon>
        <taxon>Cytophagia</taxon>
        <taxon>Cytophagales</taxon>
        <taxon>Cytophagaceae</taxon>
        <taxon>Spirosoma</taxon>
    </lineage>
</organism>
<dbReference type="EMBL" id="SBLB01000001">
    <property type="protein sequence ID" value="RYC70666.1"/>
    <property type="molecule type" value="Genomic_DNA"/>
</dbReference>
<protein>
    <submittedName>
        <fullName evidence="1">Uncharacterized protein</fullName>
    </submittedName>
</protein>
<dbReference type="Proteomes" id="UP000290407">
    <property type="component" value="Unassembled WGS sequence"/>
</dbReference>
<gene>
    <name evidence="1" type="ORF">EQG79_00510</name>
</gene>
<evidence type="ECO:0000313" key="2">
    <source>
        <dbReference type="Proteomes" id="UP000290407"/>
    </source>
</evidence>
<reference evidence="1 2" key="1">
    <citation type="submission" date="2019-01" db="EMBL/GenBank/DDBJ databases">
        <title>Spirosoma flava sp. nov., a propanil-degrading bacterium isolated from herbicide-contaminated soil.</title>
        <authorList>
            <person name="Zhang L."/>
            <person name="Jiang J.-D."/>
        </authorList>
    </citation>
    <scope>NUCLEOTIDE SEQUENCE [LARGE SCALE GENOMIC DNA]</scope>
    <source>
        <strain evidence="1 2">TY50</strain>
    </source>
</reference>
<dbReference type="AlphaFoldDB" id="A0A4Q2UMX8"/>
<evidence type="ECO:0000313" key="1">
    <source>
        <dbReference type="EMBL" id="RYC70666.1"/>
    </source>
</evidence>
<proteinExistence type="predicted"/>
<sequence>MINLPAERKIMVKGQGVKRFVFRNELGEPERLVIRGQRTFDLEDPVQKANYNLLSLLMALPDHATLKERIVLKNPEVDSLQAMEQEGLELELRLLITKHQDDEEWLRKLYRRVIGPASGIPVRTMAVALSQKAKQDIAPFRKGERWVFDDDYFETRAMLDLSIERGLILKVGEDYSLRKGGEVKVLAVSESKMLHVLQNDAPLREYLQERFQEPAEGKERPTAFQIESSELVRLAGSLGEDVDELPVTSTGQVDTATVAKREQARLTGLVDKLIAGGLILEADGKFTSPELTEEFSSKESIVDYLKANEQVRLTLEEYA</sequence>
<dbReference type="RefSeq" id="WP_129598795.1">
    <property type="nucleotide sequence ID" value="NZ_SBLB01000001.1"/>
</dbReference>